<dbReference type="Gene3D" id="1.10.10.10">
    <property type="entry name" value="Winged helix-like DNA-binding domain superfamily/Winged helix DNA-binding domain"/>
    <property type="match status" value="1"/>
</dbReference>
<proteinExistence type="predicted"/>
<name>A0A6N9Z5D9_9BIFI</name>
<protein>
    <recommendedName>
        <fullName evidence="4">Helix-turn-helix domain-containing protein</fullName>
    </recommendedName>
</protein>
<feature type="region of interest" description="Disordered" evidence="1">
    <location>
        <begin position="132"/>
        <end position="248"/>
    </location>
</feature>
<feature type="region of interest" description="Disordered" evidence="1">
    <location>
        <begin position="357"/>
        <end position="408"/>
    </location>
</feature>
<feature type="compositionally biased region" description="Basic and acidic residues" evidence="1">
    <location>
        <begin position="357"/>
        <end position="367"/>
    </location>
</feature>
<dbReference type="Proteomes" id="UP000469194">
    <property type="component" value="Unassembled WGS sequence"/>
</dbReference>
<organism evidence="2 3">
    <name type="scientific">Bifidobacterium aerophilum</name>
    <dbReference type="NCBI Taxonomy" id="1798155"/>
    <lineage>
        <taxon>Bacteria</taxon>
        <taxon>Bacillati</taxon>
        <taxon>Actinomycetota</taxon>
        <taxon>Actinomycetes</taxon>
        <taxon>Bifidobacteriales</taxon>
        <taxon>Bifidobacteriaceae</taxon>
        <taxon>Bifidobacterium</taxon>
    </lineage>
</organism>
<evidence type="ECO:0000313" key="3">
    <source>
        <dbReference type="Proteomes" id="UP000469194"/>
    </source>
</evidence>
<dbReference type="AlphaFoldDB" id="A0A6N9Z5D9"/>
<feature type="compositionally biased region" description="Polar residues" evidence="1">
    <location>
        <begin position="163"/>
        <end position="181"/>
    </location>
</feature>
<dbReference type="Pfam" id="PF13730">
    <property type="entry name" value="HTH_36"/>
    <property type="match status" value="1"/>
</dbReference>
<comment type="caution">
    <text evidence="2">The sequence shown here is derived from an EMBL/GenBank/DDBJ whole genome shotgun (WGS) entry which is preliminary data.</text>
</comment>
<accession>A0A6N9Z5D9</accession>
<sequence>MTTYTMVWVQKHVHDVRNSTKTVLAYLAFRAHFDDGTASWPSIATIAADCGIDERTVQRAIKELVDKGYLELGQQGFSAFNPKTGKQVRADRRSVVWNVILKDSGIEAEDVEETSERGIVSCVRHARKAAARRAAVDETSDEAGPNGSEPLPDKMSPREDVRSGQNVTPCPTSNDVDNSGVSDILSKKPDKMSPNNTSNIHNPSAPTGHLPASGATPIEDGIPQPGETPIDPDGSYADPGFDAGADGPVEWVESFDDADALDAAIVDADAVAGRVLASLESLRRHEGLTTRPANAADRQAVAALARRLSGDGVPSPESLMLDVLAYATLHDWHAKHVDSGRRFARAFDSLRNDMAVDDRSAGRRCSRDGQSADVRSQSPAAPQSRPTPVPPDHRPRTVDPARSERNRRDLAAYAAAHGGSCFAGNWTREVREVGS</sequence>
<feature type="compositionally biased region" description="Polar residues" evidence="1">
    <location>
        <begin position="193"/>
        <end position="205"/>
    </location>
</feature>
<reference evidence="2 3" key="1">
    <citation type="submission" date="2019-10" db="EMBL/GenBank/DDBJ databases">
        <title>Bifidobacterium from non-human primates.</title>
        <authorList>
            <person name="Modesto M."/>
        </authorList>
    </citation>
    <scope>NUCLEOTIDE SEQUENCE [LARGE SCALE GENOMIC DNA]</scope>
    <source>
        <strain evidence="2 3">TRE17</strain>
    </source>
</reference>
<feature type="compositionally biased region" description="Basic and acidic residues" evidence="1">
    <location>
        <begin position="151"/>
        <end position="162"/>
    </location>
</feature>
<evidence type="ECO:0008006" key="4">
    <source>
        <dbReference type="Google" id="ProtNLM"/>
    </source>
</evidence>
<gene>
    <name evidence="2" type="ORF">GFD25_07460</name>
</gene>
<dbReference type="EMBL" id="WHZW01000014">
    <property type="protein sequence ID" value="NEG89818.1"/>
    <property type="molecule type" value="Genomic_DNA"/>
</dbReference>
<keyword evidence="3" id="KW-1185">Reference proteome</keyword>
<feature type="compositionally biased region" description="Polar residues" evidence="1">
    <location>
        <begin position="373"/>
        <end position="384"/>
    </location>
</feature>
<evidence type="ECO:0000256" key="1">
    <source>
        <dbReference type="SAM" id="MobiDB-lite"/>
    </source>
</evidence>
<evidence type="ECO:0000313" key="2">
    <source>
        <dbReference type="EMBL" id="NEG89818.1"/>
    </source>
</evidence>
<dbReference type="InterPro" id="IPR036388">
    <property type="entry name" value="WH-like_DNA-bd_sf"/>
</dbReference>
<feature type="compositionally biased region" description="Basic and acidic residues" evidence="1">
    <location>
        <begin position="391"/>
        <end position="408"/>
    </location>
</feature>
<dbReference type="RefSeq" id="WP_163231477.1">
    <property type="nucleotide sequence ID" value="NZ_WHZW01000014.1"/>
</dbReference>